<keyword evidence="2 5" id="KW-0964">Secreted</keyword>
<dbReference type="InterPro" id="IPR031565">
    <property type="entry name" value="T-conotoxin"/>
</dbReference>
<dbReference type="EMBL" id="MF576967">
    <property type="protein sequence ID" value="ATF27801.1"/>
    <property type="molecule type" value="mRNA"/>
</dbReference>
<comment type="subcellular location">
    <subcellularLocation>
        <location evidence="1 5">Secreted</location>
    </subcellularLocation>
</comment>
<evidence type="ECO:0000256" key="3">
    <source>
        <dbReference type="ARBA" id="ARBA00022656"/>
    </source>
</evidence>
<dbReference type="GO" id="GO:0090729">
    <property type="term" value="F:toxin activity"/>
    <property type="evidence" value="ECO:0007669"/>
    <property type="project" value="UniProtKB-UniRule"/>
</dbReference>
<protein>
    <recommendedName>
        <fullName evidence="5">Conotoxin</fullName>
    </recommendedName>
</protein>
<evidence type="ECO:0000256" key="1">
    <source>
        <dbReference type="ARBA" id="ARBA00004613"/>
    </source>
</evidence>
<evidence type="ECO:0000256" key="5">
    <source>
        <dbReference type="RuleBase" id="RU367125"/>
    </source>
</evidence>
<feature type="chain" id="PRO_5028510471" description="Conotoxin" evidence="5">
    <location>
        <begin position="23"/>
        <end position="67"/>
    </location>
</feature>
<evidence type="ECO:0000313" key="6">
    <source>
        <dbReference type="EMBL" id="ATF27801.1"/>
    </source>
</evidence>
<proteinExistence type="evidence at transcript level"/>
<evidence type="ECO:0000256" key="4">
    <source>
        <dbReference type="ARBA" id="ARBA00022729"/>
    </source>
</evidence>
<sequence length="67" mass="7599">MRCLPVFIILLLLIPSAPSVDARPMTNDDVPLASFSDNAQQTLQRLGKNVCCTDPIYWHCCEHNKRK</sequence>
<organism evidence="6">
    <name type="scientific">Conus praecellens</name>
    <name type="common">Admirable cone</name>
    <dbReference type="NCBI Taxonomy" id="128530"/>
    <lineage>
        <taxon>Eukaryota</taxon>
        <taxon>Metazoa</taxon>
        <taxon>Spiralia</taxon>
        <taxon>Lophotrochozoa</taxon>
        <taxon>Mollusca</taxon>
        <taxon>Gastropoda</taxon>
        <taxon>Caenogastropoda</taxon>
        <taxon>Neogastropoda</taxon>
        <taxon>Conoidea</taxon>
        <taxon>Conidae</taxon>
        <taxon>Conus</taxon>
        <taxon>Turriconus</taxon>
    </lineage>
</organism>
<feature type="signal peptide" evidence="5">
    <location>
        <begin position="1"/>
        <end position="22"/>
    </location>
</feature>
<comment type="similarity">
    <text evidence="5">Belongs to the conotoxin T superfamily.</text>
</comment>
<reference evidence="6" key="2">
    <citation type="submission" date="2017-07" db="EMBL/GenBank/DDBJ databases">
        <authorList>
            <person name="Sun Z.S."/>
            <person name="Albrecht U."/>
            <person name="Echele G."/>
            <person name="Lee C.C."/>
        </authorList>
    </citation>
    <scope>NUCLEOTIDE SEQUENCE</scope>
    <source>
        <strain evidence="6">T_Ps5.12</strain>
    </source>
</reference>
<dbReference type="Pfam" id="PF16981">
    <property type="entry name" value="Chi-conotoxin"/>
    <property type="match status" value="1"/>
</dbReference>
<dbReference type="GO" id="GO:0005576">
    <property type="term" value="C:extracellular region"/>
    <property type="evidence" value="ECO:0007669"/>
    <property type="project" value="UniProtKB-SubCell"/>
</dbReference>
<keyword evidence="4 5" id="KW-0732">Signal</keyword>
<name>A0A291C2W3_CONPC</name>
<keyword evidence="3 5" id="KW-0800">Toxin</keyword>
<evidence type="ECO:0000256" key="2">
    <source>
        <dbReference type="ARBA" id="ARBA00022525"/>
    </source>
</evidence>
<dbReference type="AlphaFoldDB" id="A0A291C2W3"/>
<accession>A0A291C2W3</accession>
<reference evidence="6" key="1">
    <citation type="journal article" date="2017" name="Genome Biol. Evol.">
        <title>Divergence of the Venom Exogene Repertoire in Two Sister Species of Turriconus.</title>
        <authorList>
            <person name="Li Q."/>
            <person name="Barghi N."/>
            <person name="Lu A."/>
            <person name="Fedosov A.E."/>
            <person name="Bandyopadhyay P.K."/>
            <person name="Lluisma A.O."/>
            <person name="Concepcion G.P."/>
            <person name="Yandell M."/>
            <person name="Olivera B.M."/>
            <person name="Safavi-Hemami H."/>
        </authorList>
    </citation>
    <scope>NUCLEOTIDE SEQUENCE</scope>
    <source>
        <strain evidence="6">T_Ps5.12</strain>
    </source>
</reference>